<gene>
    <name evidence="5" type="ORF">NMP03_15025</name>
</gene>
<feature type="domain" description="Bacterial sugar transferase" evidence="4">
    <location>
        <begin position="229"/>
        <end position="415"/>
    </location>
</feature>
<feature type="transmembrane region" description="Helical" evidence="3">
    <location>
        <begin position="42"/>
        <end position="65"/>
    </location>
</feature>
<keyword evidence="6" id="KW-1185">Reference proteome</keyword>
<evidence type="ECO:0000313" key="6">
    <source>
        <dbReference type="Proteomes" id="UP001058533"/>
    </source>
</evidence>
<dbReference type="EMBL" id="CP101740">
    <property type="protein sequence ID" value="UUL82460.1"/>
    <property type="molecule type" value="Genomic_DNA"/>
</dbReference>
<evidence type="ECO:0000256" key="3">
    <source>
        <dbReference type="SAM" id="Phobius"/>
    </source>
</evidence>
<feature type="transmembrane region" description="Helical" evidence="3">
    <location>
        <begin position="77"/>
        <end position="99"/>
    </location>
</feature>
<dbReference type="InterPro" id="IPR003362">
    <property type="entry name" value="Bact_transf"/>
</dbReference>
<proteinExistence type="inferred from homology"/>
<evidence type="ECO:0000256" key="2">
    <source>
        <dbReference type="ARBA" id="ARBA00023169"/>
    </source>
</evidence>
<evidence type="ECO:0000259" key="4">
    <source>
        <dbReference type="Pfam" id="PF02397"/>
    </source>
</evidence>
<dbReference type="RefSeq" id="WP_256506293.1">
    <property type="nucleotide sequence ID" value="NZ_CP101740.1"/>
</dbReference>
<keyword evidence="3" id="KW-1133">Transmembrane helix</keyword>
<dbReference type="PANTHER" id="PTHR30576">
    <property type="entry name" value="COLANIC BIOSYNTHESIS UDP-GLUCOSE LIPID CARRIER TRANSFERASE"/>
    <property type="match status" value="1"/>
</dbReference>
<evidence type="ECO:0000313" key="5">
    <source>
        <dbReference type="EMBL" id="UUL82460.1"/>
    </source>
</evidence>
<keyword evidence="3" id="KW-0812">Transmembrane</keyword>
<dbReference type="GO" id="GO:0016740">
    <property type="term" value="F:transferase activity"/>
    <property type="evidence" value="ECO:0007669"/>
    <property type="project" value="UniProtKB-KW"/>
</dbReference>
<protein>
    <submittedName>
        <fullName evidence="5">Sugar transferase</fullName>
    </submittedName>
</protein>
<comment type="similarity">
    <text evidence="1">Belongs to the bacterial sugar transferase family.</text>
</comment>
<keyword evidence="2" id="KW-0270">Exopolysaccharide synthesis</keyword>
<name>A0ABY5L685_9SPHN</name>
<feature type="transmembrane region" description="Helical" evidence="3">
    <location>
        <begin position="105"/>
        <end position="124"/>
    </location>
</feature>
<keyword evidence="5" id="KW-0808">Transferase</keyword>
<dbReference type="Proteomes" id="UP001058533">
    <property type="component" value="Chromosome"/>
</dbReference>
<reference evidence="5" key="1">
    <citation type="submission" date="2022-07" db="EMBL/GenBank/DDBJ databases">
        <title>Sphingomonas sp. nov., a novel bacterium isolated from the north slope of the Mount Everest.</title>
        <authorList>
            <person name="Cui X."/>
            <person name="Liu Y."/>
        </authorList>
    </citation>
    <scope>NUCLEOTIDE SEQUENCE</scope>
    <source>
        <strain evidence="5">S5-59</strain>
    </source>
</reference>
<feature type="transmembrane region" description="Helical" evidence="3">
    <location>
        <begin position="16"/>
        <end position="36"/>
    </location>
</feature>
<sequence>MHHAPIRGRIWQRRDLQLGGGVLVAVLVPCAIAVLIEPALLALGLFGASVLGSLCAVCLGFWLFSNMVAFPGIRASYYVLPVFASTFAAVFAIFFLLRLDYSRPLLIAGFLLSVTWYYVVYFMIQRQQRLNIAVVPMGGVDSLYPIDSICWTRLDHPVFPRHCTTLTADFDHDLPPEWERFLAECALAGISVVHYKQLRQSLTGQVQMERLSENAFGSLMPNATYLTVKQLADALIALMLLPLVLPVLLLIAGAVKADTPGPVFFRQNRIGYRGRVFSVWKFRTMHAAHPSCGRPEHGAMTAPDDPRITRLGRHLRRTRIDEVPQIFNILRGEMSWIGPRPEAEILSQWYEREIPFYRYRHIVRPGVSGWAQVNQGHVTSIDDVLKKLSYDFFYISRFSFWLDMLIVVRTLKTIVTGFGSR</sequence>
<keyword evidence="3" id="KW-0472">Membrane</keyword>
<evidence type="ECO:0000256" key="1">
    <source>
        <dbReference type="ARBA" id="ARBA00006464"/>
    </source>
</evidence>
<dbReference type="Pfam" id="PF02397">
    <property type="entry name" value="Bac_transf"/>
    <property type="match status" value="1"/>
</dbReference>
<accession>A0ABY5L685</accession>
<feature type="transmembrane region" description="Helical" evidence="3">
    <location>
        <begin position="234"/>
        <end position="255"/>
    </location>
</feature>
<dbReference type="PANTHER" id="PTHR30576:SF0">
    <property type="entry name" value="UNDECAPRENYL-PHOSPHATE N-ACETYLGALACTOSAMINYL 1-PHOSPHATE TRANSFERASE-RELATED"/>
    <property type="match status" value="1"/>
</dbReference>
<organism evidence="5 6">
    <name type="scientific">Sphingomonas qomolangmaensis</name>
    <dbReference type="NCBI Taxonomy" id="2918765"/>
    <lineage>
        <taxon>Bacteria</taxon>
        <taxon>Pseudomonadati</taxon>
        <taxon>Pseudomonadota</taxon>
        <taxon>Alphaproteobacteria</taxon>
        <taxon>Sphingomonadales</taxon>
        <taxon>Sphingomonadaceae</taxon>
        <taxon>Sphingomonas</taxon>
    </lineage>
</organism>